<evidence type="ECO:0000256" key="2">
    <source>
        <dbReference type="ARBA" id="ARBA00022771"/>
    </source>
</evidence>
<keyword evidence="1" id="KW-0479">Metal-binding</keyword>
<evidence type="ECO:0000313" key="7">
    <source>
        <dbReference type="EMBL" id="CAE7025460.1"/>
    </source>
</evidence>
<dbReference type="PANTHER" id="PTHR12183:SF32">
    <property type="entry name" value="MITOCHONDRIAL E3 UBIQUITIN PROTEIN LIGASE 1"/>
    <property type="match status" value="1"/>
</dbReference>
<evidence type="ECO:0000313" key="8">
    <source>
        <dbReference type="Proteomes" id="UP000604046"/>
    </source>
</evidence>
<accession>A0A812IAR7</accession>
<dbReference type="Pfam" id="PF13920">
    <property type="entry name" value="zf-C3HC4_3"/>
    <property type="match status" value="1"/>
</dbReference>
<reference evidence="7" key="1">
    <citation type="submission" date="2021-02" db="EMBL/GenBank/DDBJ databases">
        <authorList>
            <person name="Dougan E. K."/>
            <person name="Rhodes N."/>
            <person name="Thang M."/>
            <person name="Chan C."/>
        </authorList>
    </citation>
    <scope>NUCLEOTIDE SEQUENCE</scope>
</reference>
<dbReference type="Gene3D" id="3.30.40.10">
    <property type="entry name" value="Zinc/RING finger domain, C3HC4 (zinc finger)"/>
    <property type="match status" value="1"/>
</dbReference>
<feature type="domain" description="RING-type" evidence="6">
    <location>
        <begin position="508"/>
        <end position="543"/>
    </location>
</feature>
<dbReference type="AlphaFoldDB" id="A0A812IAR7"/>
<keyword evidence="2 4" id="KW-0863">Zinc-finger</keyword>
<dbReference type="GO" id="GO:0008270">
    <property type="term" value="F:zinc ion binding"/>
    <property type="evidence" value="ECO:0007669"/>
    <property type="project" value="UniProtKB-KW"/>
</dbReference>
<evidence type="ECO:0000256" key="3">
    <source>
        <dbReference type="ARBA" id="ARBA00022833"/>
    </source>
</evidence>
<evidence type="ECO:0000256" key="5">
    <source>
        <dbReference type="SAM" id="SignalP"/>
    </source>
</evidence>
<dbReference type="PROSITE" id="PS50089">
    <property type="entry name" value="ZF_RING_2"/>
    <property type="match status" value="1"/>
</dbReference>
<dbReference type="GO" id="GO:0004842">
    <property type="term" value="F:ubiquitin-protein transferase activity"/>
    <property type="evidence" value="ECO:0007669"/>
    <property type="project" value="TreeGrafter"/>
</dbReference>
<name>A0A812IAR7_9DINO</name>
<dbReference type="PANTHER" id="PTHR12183">
    <property type="entry name" value="MITOCHONDRIAL UBIQUITIN LIGASE ACTIVATOR OF NFKB 1"/>
    <property type="match status" value="1"/>
</dbReference>
<feature type="signal peptide" evidence="5">
    <location>
        <begin position="1"/>
        <end position="20"/>
    </location>
</feature>
<evidence type="ECO:0000256" key="4">
    <source>
        <dbReference type="PROSITE-ProRule" id="PRU00175"/>
    </source>
</evidence>
<protein>
    <submittedName>
        <fullName evidence="7">LUL3 protein</fullName>
    </submittedName>
</protein>
<keyword evidence="5" id="KW-0732">Signal</keyword>
<gene>
    <name evidence="7" type="primary">LUL3</name>
    <name evidence="7" type="ORF">SNAT2548_LOCUS3177</name>
</gene>
<proteinExistence type="predicted"/>
<organism evidence="7 8">
    <name type="scientific">Symbiodinium natans</name>
    <dbReference type="NCBI Taxonomy" id="878477"/>
    <lineage>
        <taxon>Eukaryota</taxon>
        <taxon>Sar</taxon>
        <taxon>Alveolata</taxon>
        <taxon>Dinophyceae</taxon>
        <taxon>Suessiales</taxon>
        <taxon>Symbiodiniaceae</taxon>
        <taxon>Symbiodinium</taxon>
    </lineage>
</organism>
<keyword evidence="3" id="KW-0862">Zinc</keyword>
<dbReference type="InterPro" id="IPR051652">
    <property type="entry name" value="MDM2_MDM4_MUL1"/>
</dbReference>
<dbReference type="InterPro" id="IPR013083">
    <property type="entry name" value="Znf_RING/FYVE/PHD"/>
</dbReference>
<dbReference type="GO" id="GO:0016567">
    <property type="term" value="P:protein ubiquitination"/>
    <property type="evidence" value="ECO:0007669"/>
    <property type="project" value="TreeGrafter"/>
</dbReference>
<dbReference type="OrthoDB" id="427623at2759"/>
<evidence type="ECO:0000259" key="6">
    <source>
        <dbReference type="PROSITE" id="PS50089"/>
    </source>
</evidence>
<dbReference type="EMBL" id="CAJNDS010000194">
    <property type="protein sequence ID" value="CAE7025460.1"/>
    <property type="molecule type" value="Genomic_DNA"/>
</dbReference>
<comment type="caution">
    <text evidence="7">The sequence shown here is derived from an EMBL/GenBank/DDBJ whole genome shotgun (WGS) entry which is preliminary data.</text>
</comment>
<dbReference type="SUPFAM" id="SSF57850">
    <property type="entry name" value="RING/U-box"/>
    <property type="match status" value="1"/>
</dbReference>
<dbReference type="Proteomes" id="UP000604046">
    <property type="component" value="Unassembled WGS sequence"/>
</dbReference>
<keyword evidence="8" id="KW-1185">Reference proteome</keyword>
<sequence length="554" mass="60307">MAMVLFVRLLLLALLALADALPSSVVVHGRQGRNSNINGVYIRDYAWRNGLCWRRAGHAGSGQVFLYFDGEWRMGPSPEDGSVWAFARSLSSSPLLIDQPWQVWDGQRVVQDPRLQVSDTSLVPQVLLLSFGEGSPLELGPLQGMLMQQPGLWDGRPYYKHMQQELFLLCSPAEGWRLGPLPLGDPPPRPVLFSRSAAALPQEIVEPWMVPSLGPGGADQLPAASVRLAPMDFGPPQRRNPRHLLVEGVVAGNGSANGVYRLAPDSWNLKPVYHKTDAIRTASLWFAAGDWRIGPSIEDGRVWVYATADMPSHGDARWFSFAGVVEEVRVVDAATAIPTSISVDGTEFVQDSRLCDARPVYAATSFEAGNSSGSAMKVYLYFRAQESEWWLGPEVGGPECFARAAGSLLSVLPGSLHWTQPRSSEVSEAEAEDIDTGGGFRVRAPELDLGDFPDFGDPAPAPKATVPPWLPLVCSVATAAAWFLLLRPVSGKEASAVQKPSKPEALACVVCLEAPRKILLMPCRHVCCCKDCAERLERCPVCRTETTSLAEVFL</sequence>
<dbReference type="InterPro" id="IPR001841">
    <property type="entry name" value="Znf_RING"/>
</dbReference>
<evidence type="ECO:0000256" key="1">
    <source>
        <dbReference type="ARBA" id="ARBA00022723"/>
    </source>
</evidence>
<feature type="chain" id="PRO_5032668409" evidence="5">
    <location>
        <begin position="21"/>
        <end position="554"/>
    </location>
</feature>